<evidence type="ECO:0000256" key="7">
    <source>
        <dbReference type="ARBA" id="ARBA00022741"/>
    </source>
</evidence>
<dbReference type="Pfam" id="PF12777">
    <property type="entry name" value="MT"/>
    <property type="match status" value="1"/>
</dbReference>
<dbReference type="Gene3D" id="1.20.1270.280">
    <property type="match status" value="1"/>
</dbReference>
<evidence type="ECO:0000256" key="9">
    <source>
        <dbReference type="ARBA" id="ARBA00022846"/>
    </source>
</evidence>
<name>A0A819GH47_9BILA</name>
<dbReference type="InterPro" id="IPR026983">
    <property type="entry name" value="DHC"/>
</dbReference>
<dbReference type="InterPro" id="IPR024743">
    <property type="entry name" value="Dynein_HC_stalk"/>
</dbReference>
<dbReference type="FunFam" id="3.40.50.300:FF:000223">
    <property type="entry name" value="Dynein heavy chain 3, axonemal"/>
    <property type="match status" value="1"/>
</dbReference>
<gene>
    <name evidence="18" type="ORF">OKA104_LOCUS23382</name>
</gene>
<evidence type="ECO:0000256" key="15">
    <source>
        <dbReference type="ARBA" id="ARBA00023273"/>
    </source>
</evidence>
<evidence type="ECO:0000256" key="16">
    <source>
        <dbReference type="SAM" id="Coils"/>
    </source>
</evidence>
<dbReference type="Pfam" id="PF12775">
    <property type="entry name" value="AAA_7"/>
    <property type="match status" value="1"/>
</dbReference>
<reference evidence="18" key="1">
    <citation type="submission" date="2021-02" db="EMBL/GenBank/DDBJ databases">
        <authorList>
            <person name="Nowell W R."/>
        </authorList>
    </citation>
    <scope>NUCLEOTIDE SEQUENCE</scope>
</reference>
<sequence length="2415" mass="274715">VPDYSMIGEIKLYSSGFVNARPLAVKIVATYRLCSEQLSSQHHYDYGMRAVISVLIAAKNLKLKYPDQNEDILVLRSIIDVNLPKFLAGDLPLFAGITSDLFPGVKLPTPDYEHMNIAVEQACKDSNLQCTPFFLEKIQQIYEMMIVRHGFMIVGGPMGGKTSAYRTLASALAILHEKGQMDENKAEYTVINPKSVTIGQLYGQFDPVSHEWSDGVLAVNYRKFAISTTPDRKWLLFDGPVDAIWIENMNTVLDDNKKLCLNSGEIIQLAKTTNLVFEPMDLEQASPATVSRCGMIYMEPASLGWRPIFTSWLNMAPPTLNESHKKLIVELFERFIDPCIAYLRKGGLKELSPTSDSNLVRSLMNILDCQFDKFEDPKKVASYVTKEVFAWIEGMFLFALIWSIGITGDTNSRVKFDLFLRKIIASGINDEEKKDYGLLDSVPPPPKPYTAVLPDNLTIYHYQFVSEQPEDDSNQEKPADAEEGNQYWVPWSYQLHSVPPISKDTLFNEIIVETLDTVRFTTLLNMLITHQKSVLVVGPTGTGKSAYIIEYLLRKCDKAVYKPIFINFSAQTSAGQSQDIIMSKLDKRRKGVYGPPVGQKCVVFVDDLNMPQVEAYGAQPPIELLRQWLDHGNWYDRKDQSRIGLTDMQLICAMGPPGGGRNAVTARFLRHFNTLGINEFDDKVLTTIFTKIMEWHISTKNFNDQFKLVIPMIVQATLNIYKAALAALLPTPAKSHYLFNLRDFSRVIQGLSLSDPESCPDPAAMKRNWIHEILRVFYDRLIDDEDRKWLYEQVIKTSKEVLRENFHQLLGHLDVEKSGTVSEDNLRSLIYCDFGDPKNDQKRYLEVTNLEQLRTVSETYLEEFNQMSKKPMNLVLFRFAIEHVSRVSRIIKQPRSHALLVGVGGSGRQSLTRLAAHMSEMDTFQVEISKSYTTNEWREDLKRALRKATETDNHLVFLFCDTQIKDESFLEDVNNLLNSGEVPNLFPADEKAEICDKMRILDRNMAQAKKQTPGQRDKSKQTDGSPLALFNMFIQRCRDQLHIVLAMSPIGDAFRSRLRKFPSLVNCCTIDWFQSWPEDALEAVAQKFLEETDMTDEERRSCIDICKYFHVSTQTVSKRFLAELDRHNYVTPTSYLELINTFKNLLEKRRSALLAARTRYEVGLEKLENAASQVGKMQKTLENLQPQLVEMDKKVDETLVIVEKEKTEAVKQEQFVRVDEEKANEQKAGADKIKAECDLELEAAMPAFKKATEALNTIKPEQIAEMKAMKNPPGAVKTVMEAICILLGEQAEKVVDPATGQRKDDWWKTSVRVLGTSGFLKTLLTYKRDEIPPQLMKKIREKYVPDPNFQPEKVETVSQACAGLAKWTMAMDKYDVVAKIVAPKKLALAAAEAQVASAEAILVEKRAHLRTVQEKLAVLQRNLDANLAKKDELSKQVVDCKTKLTRAETLIGGLGGEKTRWMQAAKDLTHQYDNLIGDILLSSGIIAYLGAFTAVFRQDMINEWNKLIEERNLPRSAVFSLVGTLGEPVVIRAWNIAGLPSDSFSVENGIIQSNSRRWPLMIDPQGQANKWIKNMEKPKNLHIIKPSDSDYVRVLENCIQFGHPVLMENVGEEIDPMLEPLLLKQTFKQGGSLCIKLGDSVIEYSPDFRFYMTTKLRNPHYLPETAVKVVLLNFMITFEGLQDQILGIVVARERPELEEEKNSLIIQGAENKRMLKEIEDKILEVLSSSSGNILEDEAAINVLSSSKLLANDISEKQLVAEETEKKIDAARLGYTPIAVHSTILFFSIADLANIEPMYQYSLTWFVNLFIASIENSEKSDVLETRLANLRNHFTYSLYSNICRSLFEKDKLLFSFLLCVNLLKYDKQIDDEEWRFLLTGGVALTNTFSNPTAWLPVKSWDELVRLDELTVFKDIRKNFLAQKDAWKIVYDSLEPHKEKFPEEWQKNLKDFQRMCVIRCIRPDKVVPAVQDFVRAHLGQKYIEPPPFDLAKSYLDSTCITPIIFILSPGSDPMSSLSKYADDMGFGGAKMPSLSLGQGQGPYAVQNIQKGVKEGNWVVLQNCHLAPSWMPQLEKICEEFNPDTIHPDFRLWLTSYPSNQFPVTILQNGVKLTNEAPKGLRFNLLRSYLSDPIKDPEFFGNAKNPRPWKKLLFGLCFFHALVQERRKFGPLGWNIPYEFNETDLRISVQQLNMFLNQYDDVQFDAIKYLTGECNYGGRVTDDWDRRTLKTLLSQFYSPPVVDSDDFRFDDSGLYYAPPDGDYDSYMNYIQKLPLNADPNIFGFHANADITKDQNETNQLFENILLTQAKGGSGSTGKSPDDLVSEVASEILTKLPPNFNIEMAMRKYPTEYKQSMNTVLVQEMGRFNRLLISVRQSLIDVQKAIKGLVVMSAELEEVFGSMLKSKIPATWKKKSYPS</sequence>
<dbReference type="InterPro" id="IPR027417">
    <property type="entry name" value="P-loop_NTPase"/>
</dbReference>
<dbReference type="FunFam" id="1.20.1270.280:FF:000001">
    <property type="entry name" value="dynein heavy chain 7, axonemal"/>
    <property type="match status" value="1"/>
</dbReference>
<dbReference type="InterPro" id="IPR003593">
    <property type="entry name" value="AAA+_ATPase"/>
</dbReference>
<dbReference type="FunFam" id="1.10.8.710:FF:000004">
    <property type="entry name" value="Dynein axonemal heavy chain 6"/>
    <property type="match status" value="1"/>
</dbReference>
<proteinExistence type="inferred from homology"/>
<evidence type="ECO:0000256" key="4">
    <source>
        <dbReference type="ARBA" id="ARBA00022490"/>
    </source>
</evidence>
<keyword evidence="4" id="KW-0963">Cytoplasm</keyword>
<feature type="domain" description="AAA+ ATPase" evidence="17">
    <location>
        <begin position="530"/>
        <end position="678"/>
    </location>
</feature>
<dbReference type="PANTHER" id="PTHR22878">
    <property type="entry name" value="DYNEIN HEAVY CHAIN 6, AXONEMAL-LIKE-RELATED"/>
    <property type="match status" value="1"/>
</dbReference>
<dbReference type="Pfam" id="PF17857">
    <property type="entry name" value="AAA_lid_1"/>
    <property type="match status" value="1"/>
</dbReference>
<dbReference type="GO" id="GO:0008569">
    <property type="term" value="F:minus-end-directed microtubule motor activity"/>
    <property type="evidence" value="ECO:0007669"/>
    <property type="project" value="InterPro"/>
</dbReference>
<dbReference type="Pfam" id="PF18198">
    <property type="entry name" value="AAA_lid_11"/>
    <property type="match status" value="1"/>
</dbReference>
<keyword evidence="11 16" id="KW-0175">Coiled coil</keyword>
<evidence type="ECO:0000259" key="17">
    <source>
        <dbReference type="SMART" id="SM00382"/>
    </source>
</evidence>
<dbReference type="InterPro" id="IPR004273">
    <property type="entry name" value="Dynein_heavy_D6_P-loop"/>
</dbReference>
<evidence type="ECO:0000256" key="3">
    <source>
        <dbReference type="ARBA" id="ARBA00008887"/>
    </source>
</evidence>
<dbReference type="FunFam" id="1.20.920.30:FF:000002">
    <property type="entry name" value="Dynein axonemal heavy chain 3"/>
    <property type="match status" value="1"/>
</dbReference>
<dbReference type="GO" id="GO:0005874">
    <property type="term" value="C:microtubule"/>
    <property type="evidence" value="ECO:0007669"/>
    <property type="project" value="UniProtKB-KW"/>
</dbReference>
<dbReference type="FunFam" id="1.20.920.20:FF:000006">
    <property type="entry name" value="Dynein, axonemal, heavy chain 6"/>
    <property type="match status" value="1"/>
</dbReference>
<evidence type="ECO:0000256" key="8">
    <source>
        <dbReference type="ARBA" id="ARBA00022840"/>
    </source>
</evidence>
<evidence type="ECO:0000256" key="1">
    <source>
        <dbReference type="ARBA" id="ARBA00004230"/>
    </source>
</evidence>
<keyword evidence="12" id="KW-0969">Cilium</keyword>
<dbReference type="Pfam" id="PF17852">
    <property type="entry name" value="Dynein_AAA_lid"/>
    <property type="match status" value="1"/>
</dbReference>
<dbReference type="InterPro" id="IPR041589">
    <property type="entry name" value="DNAH3_AAA_lid_1"/>
</dbReference>
<evidence type="ECO:0000313" key="18">
    <source>
        <dbReference type="EMBL" id="CAF3885711.1"/>
    </source>
</evidence>
<comment type="caution">
    <text evidence="18">The sequence shown here is derived from an EMBL/GenBank/DDBJ whole genome shotgun (WGS) entry which is preliminary data.</text>
</comment>
<dbReference type="GO" id="GO:0005524">
    <property type="term" value="F:ATP binding"/>
    <property type="evidence" value="ECO:0007669"/>
    <property type="project" value="UniProtKB-KW"/>
</dbReference>
<evidence type="ECO:0000256" key="5">
    <source>
        <dbReference type="ARBA" id="ARBA00022701"/>
    </source>
</evidence>
<protein>
    <recommendedName>
        <fullName evidence="17">AAA+ ATPase domain-containing protein</fullName>
    </recommendedName>
</protein>
<comment type="similarity">
    <text evidence="3">Belongs to the dynein heavy chain family.</text>
</comment>
<dbReference type="FunFam" id="3.40.50.300:FF:001328">
    <property type="entry name" value="Dynein heavy chain 6, axonemal"/>
    <property type="match status" value="1"/>
</dbReference>
<evidence type="ECO:0000256" key="11">
    <source>
        <dbReference type="ARBA" id="ARBA00023054"/>
    </source>
</evidence>
<dbReference type="Pfam" id="PF18199">
    <property type="entry name" value="Dynein_C"/>
    <property type="match status" value="1"/>
</dbReference>
<evidence type="ECO:0000256" key="6">
    <source>
        <dbReference type="ARBA" id="ARBA00022737"/>
    </source>
</evidence>
<dbReference type="FunFam" id="1.10.8.1220:FF:000001">
    <property type="entry name" value="Dynein axonemal heavy chain 5"/>
    <property type="match status" value="1"/>
</dbReference>
<dbReference type="Gene3D" id="3.40.50.300">
    <property type="entry name" value="P-loop containing nucleotide triphosphate hydrolases"/>
    <property type="match status" value="4"/>
</dbReference>
<evidence type="ECO:0000256" key="2">
    <source>
        <dbReference type="ARBA" id="ARBA00004430"/>
    </source>
</evidence>
<accession>A0A819GH47</accession>
<organism evidence="18 19">
    <name type="scientific">Adineta steineri</name>
    <dbReference type="NCBI Taxonomy" id="433720"/>
    <lineage>
        <taxon>Eukaryota</taxon>
        <taxon>Metazoa</taxon>
        <taxon>Spiralia</taxon>
        <taxon>Gnathifera</taxon>
        <taxon>Rotifera</taxon>
        <taxon>Eurotatoria</taxon>
        <taxon>Bdelloidea</taxon>
        <taxon>Adinetida</taxon>
        <taxon>Adinetidae</taxon>
        <taxon>Adineta</taxon>
    </lineage>
</organism>
<dbReference type="Gene3D" id="1.10.8.1220">
    <property type="match status" value="1"/>
</dbReference>
<keyword evidence="5" id="KW-0493">Microtubule</keyword>
<keyword evidence="15" id="KW-0966">Cell projection</keyword>
<dbReference type="GO" id="GO:0045505">
    <property type="term" value="F:dynein intermediate chain binding"/>
    <property type="evidence" value="ECO:0007669"/>
    <property type="project" value="InterPro"/>
</dbReference>
<dbReference type="GO" id="GO:0051959">
    <property type="term" value="F:dynein light intermediate chain binding"/>
    <property type="evidence" value="ECO:0007669"/>
    <property type="project" value="InterPro"/>
</dbReference>
<dbReference type="GO" id="GO:0030286">
    <property type="term" value="C:dynein complex"/>
    <property type="evidence" value="ECO:0007669"/>
    <property type="project" value="UniProtKB-KW"/>
</dbReference>
<dbReference type="EMBL" id="CAJOAY010001781">
    <property type="protein sequence ID" value="CAF3885711.1"/>
    <property type="molecule type" value="Genomic_DNA"/>
</dbReference>
<dbReference type="InterPro" id="IPR035699">
    <property type="entry name" value="AAA_6"/>
</dbReference>
<keyword evidence="8" id="KW-0067">ATP-binding</keyword>
<dbReference type="SUPFAM" id="SSF52540">
    <property type="entry name" value="P-loop containing nucleoside triphosphate hydrolases"/>
    <property type="match status" value="3"/>
</dbReference>
<dbReference type="FunFam" id="1.10.472.130:FF:000005">
    <property type="entry name" value="Dynein axonemal heavy chain 7"/>
    <property type="match status" value="1"/>
</dbReference>
<dbReference type="FunFam" id="1.10.8.720:FF:000001">
    <property type="entry name" value="dynein heavy chain 7, axonemal"/>
    <property type="match status" value="1"/>
</dbReference>
<dbReference type="Pfam" id="PF12781">
    <property type="entry name" value="AAA_9"/>
    <property type="match status" value="1"/>
</dbReference>
<keyword evidence="13" id="KW-0505">Motor protein</keyword>
<evidence type="ECO:0000256" key="10">
    <source>
        <dbReference type="ARBA" id="ARBA00023017"/>
    </source>
</evidence>
<comment type="subcellular location">
    <subcellularLocation>
        <location evidence="1">Cell projection</location>
        <location evidence="1">Cilium</location>
        <location evidence="1">Flagellum</location>
    </subcellularLocation>
    <subcellularLocation>
        <location evidence="2">Cytoplasm</location>
        <location evidence="2">Cytoskeleton</location>
        <location evidence="2">Cilium axoneme</location>
    </subcellularLocation>
</comment>
<evidence type="ECO:0000313" key="19">
    <source>
        <dbReference type="Proteomes" id="UP000663881"/>
    </source>
</evidence>
<dbReference type="InterPro" id="IPR041228">
    <property type="entry name" value="Dynein_C"/>
</dbReference>
<dbReference type="Gene3D" id="1.20.920.20">
    <property type="match status" value="1"/>
</dbReference>
<dbReference type="FunFam" id="3.40.50.300:FF:000362">
    <property type="entry name" value="Dynein, axonemal, heavy chain 6"/>
    <property type="match status" value="1"/>
</dbReference>
<feature type="non-terminal residue" evidence="18">
    <location>
        <position position="1"/>
    </location>
</feature>
<dbReference type="GO" id="GO:0031514">
    <property type="term" value="C:motile cilium"/>
    <property type="evidence" value="ECO:0007669"/>
    <property type="project" value="UniProtKB-SubCell"/>
</dbReference>
<dbReference type="InterPro" id="IPR041658">
    <property type="entry name" value="AAA_lid_11"/>
</dbReference>
<keyword evidence="7" id="KW-0547">Nucleotide-binding</keyword>
<dbReference type="Pfam" id="PF12774">
    <property type="entry name" value="AAA_6"/>
    <property type="match status" value="1"/>
</dbReference>
<keyword evidence="6" id="KW-0677">Repeat</keyword>
<dbReference type="Gene3D" id="1.10.8.710">
    <property type="match status" value="1"/>
</dbReference>
<dbReference type="GO" id="GO:0003341">
    <property type="term" value="P:cilium movement"/>
    <property type="evidence" value="ECO:0007669"/>
    <property type="project" value="UniProtKB-ARBA"/>
</dbReference>
<dbReference type="SMART" id="SM00382">
    <property type="entry name" value="AAA"/>
    <property type="match status" value="1"/>
</dbReference>
<keyword evidence="9" id="KW-0282">Flagellum</keyword>
<evidence type="ECO:0000256" key="13">
    <source>
        <dbReference type="ARBA" id="ARBA00023175"/>
    </source>
</evidence>
<dbReference type="Gene3D" id="1.20.920.30">
    <property type="match status" value="1"/>
</dbReference>
<dbReference type="InterPro" id="IPR042219">
    <property type="entry name" value="AAA_lid_11_sf"/>
</dbReference>
<dbReference type="InterPro" id="IPR024317">
    <property type="entry name" value="Dynein_heavy_chain_D4_dom"/>
</dbReference>
<dbReference type="Proteomes" id="UP000663881">
    <property type="component" value="Unassembled WGS sequence"/>
</dbReference>
<keyword evidence="14" id="KW-0206">Cytoskeleton</keyword>
<dbReference type="Pfam" id="PF12780">
    <property type="entry name" value="AAA_8"/>
    <property type="match status" value="1"/>
</dbReference>
<dbReference type="Gene3D" id="6.10.140.1060">
    <property type="match status" value="1"/>
</dbReference>
<dbReference type="FunFam" id="3.40.50.300:FF:002141">
    <property type="entry name" value="Dynein heavy chain"/>
    <property type="match status" value="1"/>
</dbReference>
<dbReference type="InterPro" id="IPR035706">
    <property type="entry name" value="AAA_9"/>
</dbReference>
<evidence type="ECO:0000256" key="14">
    <source>
        <dbReference type="ARBA" id="ARBA00023212"/>
    </source>
</evidence>
<dbReference type="Gene3D" id="1.10.472.130">
    <property type="match status" value="1"/>
</dbReference>
<dbReference type="PANTHER" id="PTHR22878:SF66">
    <property type="entry name" value="DYNEIN AXONEMAL HEAVY CHAIN 7"/>
    <property type="match status" value="1"/>
</dbReference>
<dbReference type="GO" id="GO:0005930">
    <property type="term" value="C:axoneme"/>
    <property type="evidence" value="ECO:0007669"/>
    <property type="project" value="UniProtKB-SubCell"/>
</dbReference>
<keyword evidence="10" id="KW-0243">Dynein</keyword>
<feature type="coiled-coil region" evidence="16">
    <location>
        <begin position="1402"/>
        <end position="1436"/>
    </location>
</feature>
<dbReference type="Gene3D" id="1.10.8.720">
    <property type="entry name" value="Region D6 of dynein motor"/>
    <property type="match status" value="1"/>
</dbReference>
<evidence type="ECO:0000256" key="12">
    <source>
        <dbReference type="ARBA" id="ARBA00023069"/>
    </source>
</evidence>
<dbReference type="Pfam" id="PF03028">
    <property type="entry name" value="Dynein_heavy"/>
    <property type="match status" value="1"/>
</dbReference>
<dbReference type="InterPro" id="IPR043157">
    <property type="entry name" value="Dynein_AAA1S"/>
</dbReference>
<dbReference type="InterPro" id="IPR041466">
    <property type="entry name" value="Dynein_AAA5_ext"/>
</dbReference>